<evidence type="ECO:0000313" key="3">
    <source>
        <dbReference type="EMBL" id="KHN83302.1"/>
    </source>
</evidence>
<keyword evidence="2" id="KW-1133">Transmembrane helix</keyword>
<gene>
    <name evidence="3" type="primary">WFS1</name>
    <name evidence="3" type="ORF">Tcan_13454</name>
</gene>
<comment type="caution">
    <text evidence="3">The sequence shown here is derived from an EMBL/GenBank/DDBJ whole genome shotgun (WGS) entry which is preliminary data.</text>
</comment>
<organism evidence="3 4">
    <name type="scientific">Toxocara canis</name>
    <name type="common">Canine roundworm</name>
    <dbReference type="NCBI Taxonomy" id="6265"/>
    <lineage>
        <taxon>Eukaryota</taxon>
        <taxon>Metazoa</taxon>
        <taxon>Ecdysozoa</taxon>
        <taxon>Nematoda</taxon>
        <taxon>Chromadorea</taxon>
        <taxon>Rhabditida</taxon>
        <taxon>Spirurina</taxon>
        <taxon>Ascaridomorpha</taxon>
        <taxon>Ascaridoidea</taxon>
        <taxon>Toxocaridae</taxon>
        <taxon>Toxocara</taxon>
    </lineage>
</organism>
<feature type="transmembrane region" description="Helical" evidence="2">
    <location>
        <begin position="174"/>
        <end position="198"/>
    </location>
</feature>
<keyword evidence="4" id="KW-1185">Reference proteome</keyword>
<dbReference type="PANTHER" id="PTHR13098:SF3">
    <property type="entry name" value="WOLFRAMIN"/>
    <property type="match status" value="1"/>
</dbReference>
<dbReference type="GO" id="GO:0005789">
    <property type="term" value="C:endoplasmic reticulum membrane"/>
    <property type="evidence" value="ECO:0007669"/>
    <property type="project" value="TreeGrafter"/>
</dbReference>
<dbReference type="GO" id="GO:0030968">
    <property type="term" value="P:endoplasmic reticulum unfolded protein response"/>
    <property type="evidence" value="ECO:0007669"/>
    <property type="project" value="TreeGrafter"/>
</dbReference>
<evidence type="ECO:0000256" key="2">
    <source>
        <dbReference type="SAM" id="Phobius"/>
    </source>
</evidence>
<evidence type="ECO:0000256" key="1">
    <source>
        <dbReference type="SAM" id="MobiDB-lite"/>
    </source>
</evidence>
<feature type="transmembrane region" description="Helical" evidence="2">
    <location>
        <begin position="272"/>
        <end position="292"/>
    </location>
</feature>
<dbReference type="STRING" id="6265.A0A0B2VPG5"/>
<evidence type="ECO:0000313" key="4">
    <source>
        <dbReference type="Proteomes" id="UP000031036"/>
    </source>
</evidence>
<dbReference type="OMA" id="NIPNCIL"/>
<keyword evidence="2" id="KW-0812">Transmembrane</keyword>
<dbReference type="OrthoDB" id="5865303at2759"/>
<dbReference type="InterPro" id="IPR026209">
    <property type="entry name" value="Wolframin_fam"/>
</dbReference>
<feature type="compositionally biased region" description="Acidic residues" evidence="1">
    <location>
        <begin position="91"/>
        <end position="102"/>
    </location>
</feature>
<keyword evidence="2" id="KW-0472">Membrane</keyword>
<feature type="region of interest" description="Disordered" evidence="1">
    <location>
        <begin position="91"/>
        <end position="122"/>
    </location>
</feature>
<proteinExistence type="predicted"/>
<feature type="compositionally biased region" description="Basic and acidic residues" evidence="1">
    <location>
        <begin position="28"/>
        <end position="38"/>
    </location>
</feature>
<dbReference type="PANTHER" id="PTHR13098">
    <property type="entry name" value="WOLFRAMIN"/>
    <property type="match status" value="1"/>
</dbReference>
<reference evidence="3 4" key="1">
    <citation type="submission" date="2014-11" db="EMBL/GenBank/DDBJ databases">
        <title>Genetic blueprint of the zoonotic pathogen Toxocara canis.</title>
        <authorList>
            <person name="Zhu X.-Q."/>
            <person name="Korhonen P.K."/>
            <person name="Cai H."/>
            <person name="Young N.D."/>
            <person name="Nejsum P."/>
            <person name="von Samson-Himmelstjerna G."/>
            <person name="Boag P.R."/>
            <person name="Tan P."/>
            <person name="Li Q."/>
            <person name="Min J."/>
            <person name="Yang Y."/>
            <person name="Wang X."/>
            <person name="Fang X."/>
            <person name="Hall R.S."/>
            <person name="Hofmann A."/>
            <person name="Sternberg P.W."/>
            <person name="Jex A.R."/>
            <person name="Gasser R.B."/>
        </authorList>
    </citation>
    <scope>NUCLEOTIDE SEQUENCE [LARGE SCALE GENOMIC DNA]</scope>
    <source>
        <strain evidence="3">PN_DK_2014</strain>
    </source>
</reference>
<dbReference type="AlphaFoldDB" id="A0A0B2VPG5"/>
<name>A0A0B2VPG5_TOXCA</name>
<feature type="transmembrane region" description="Helical" evidence="2">
    <location>
        <begin position="298"/>
        <end position="318"/>
    </location>
</feature>
<protein>
    <submittedName>
        <fullName evidence="3">Wolframin</fullName>
    </submittedName>
</protein>
<dbReference type="Proteomes" id="UP000031036">
    <property type="component" value="Unassembled WGS sequence"/>
</dbReference>
<feature type="compositionally biased region" description="Basic and acidic residues" evidence="1">
    <location>
        <begin position="1"/>
        <end position="13"/>
    </location>
</feature>
<feature type="transmembrane region" description="Helical" evidence="2">
    <location>
        <begin position="204"/>
        <end position="225"/>
    </location>
</feature>
<dbReference type="EMBL" id="JPKZ01001202">
    <property type="protein sequence ID" value="KHN83302.1"/>
    <property type="molecule type" value="Genomic_DNA"/>
</dbReference>
<accession>A0A0B2VPG5</accession>
<sequence>MRTAYKRPERGDDSDSTDEETRSSSVRQDSRNQSKSDWSKEAALRVYRVLKGRSGRSSPEEALRVLINAIENNERITQKELIEKLVANAEVEEASNESDEAADQQSSSKDEQSEDQLTRAPGEEEFVEGVSSVLGTCDQCELPMSNFVVKCNTQRLDMFIEYLLQKVQQQWKTVVYALFPLQQIQTLIFICFVQIISVNTVLRILPIVMCYVSFGAMLYNTLKMFQDMSLIRRRKIWMRLLKVFDHEPNRSNDEASVSDDEIKESQFVTVSWAPYSNFFFSLFMFIICLGITEKNIPNCILFCGISVLFALLCFVALADSTDRVAIFAVTANFVSW</sequence>
<feature type="region of interest" description="Disordered" evidence="1">
    <location>
        <begin position="1"/>
        <end position="38"/>
    </location>
</feature>
<dbReference type="GO" id="GO:0055074">
    <property type="term" value="P:calcium ion homeostasis"/>
    <property type="evidence" value="ECO:0007669"/>
    <property type="project" value="TreeGrafter"/>
</dbReference>